<feature type="chain" id="PRO_5023015436" description="EF-hand domain-containing protein" evidence="2">
    <location>
        <begin position="21"/>
        <end position="417"/>
    </location>
</feature>
<organism evidence="3 4">
    <name type="scientific">Posidoniimonas polymericola</name>
    <dbReference type="NCBI Taxonomy" id="2528002"/>
    <lineage>
        <taxon>Bacteria</taxon>
        <taxon>Pseudomonadati</taxon>
        <taxon>Planctomycetota</taxon>
        <taxon>Planctomycetia</taxon>
        <taxon>Pirellulales</taxon>
        <taxon>Lacipirellulaceae</taxon>
        <taxon>Posidoniimonas</taxon>
    </lineage>
</organism>
<accession>A0A5C5YGX9</accession>
<dbReference type="Proteomes" id="UP000318478">
    <property type="component" value="Unassembled WGS sequence"/>
</dbReference>
<protein>
    <recommendedName>
        <fullName evidence="5">EF-hand domain-containing protein</fullName>
    </recommendedName>
</protein>
<feature type="signal peptide" evidence="2">
    <location>
        <begin position="1"/>
        <end position="20"/>
    </location>
</feature>
<dbReference type="EMBL" id="SJPO01000008">
    <property type="protein sequence ID" value="TWT74454.1"/>
    <property type="molecule type" value="Genomic_DNA"/>
</dbReference>
<evidence type="ECO:0000313" key="3">
    <source>
        <dbReference type="EMBL" id="TWT74454.1"/>
    </source>
</evidence>
<keyword evidence="4" id="KW-1185">Reference proteome</keyword>
<reference evidence="3 4" key="1">
    <citation type="submission" date="2019-02" db="EMBL/GenBank/DDBJ databases">
        <title>Deep-cultivation of Planctomycetes and their phenomic and genomic characterization uncovers novel biology.</title>
        <authorList>
            <person name="Wiegand S."/>
            <person name="Jogler M."/>
            <person name="Boedeker C."/>
            <person name="Pinto D."/>
            <person name="Vollmers J."/>
            <person name="Rivas-Marin E."/>
            <person name="Kohn T."/>
            <person name="Peeters S.H."/>
            <person name="Heuer A."/>
            <person name="Rast P."/>
            <person name="Oberbeckmann S."/>
            <person name="Bunk B."/>
            <person name="Jeske O."/>
            <person name="Meyerdierks A."/>
            <person name="Storesund J.E."/>
            <person name="Kallscheuer N."/>
            <person name="Luecker S."/>
            <person name="Lage O.M."/>
            <person name="Pohl T."/>
            <person name="Merkel B.J."/>
            <person name="Hornburger P."/>
            <person name="Mueller R.-W."/>
            <person name="Bruemmer F."/>
            <person name="Labrenz M."/>
            <person name="Spormann A.M."/>
            <person name="Op Den Camp H."/>
            <person name="Overmann J."/>
            <person name="Amann R."/>
            <person name="Jetten M.S.M."/>
            <person name="Mascher T."/>
            <person name="Medema M.H."/>
            <person name="Devos D.P."/>
            <person name="Kaster A.-K."/>
            <person name="Ovreas L."/>
            <person name="Rohde M."/>
            <person name="Galperin M.Y."/>
            <person name="Jogler C."/>
        </authorList>
    </citation>
    <scope>NUCLEOTIDE SEQUENCE [LARGE SCALE GENOMIC DNA]</scope>
    <source>
        <strain evidence="3 4">Pla123a</strain>
    </source>
</reference>
<dbReference type="AlphaFoldDB" id="A0A5C5YGX9"/>
<name>A0A5C5YGX9_9BACT</name>
<comment type="caution">
    <text evidence="3">The sequence shown here is derived from an EMBL/GenBank/DDBJ whole genome shotgun (WGS) entry which is preliminary data.</text>
</comment>
<dbReference type="RefSeq" id="WP_146588827.1">
    <property type="nucleotide sequence ID" value="NZ_SJPO01000008.1"/>
</dbReference>
<gene>
    <name evidence="3" type="ORF">Pla123a_32770</name>
</gene>
<dbReference type="OrthoDB" id="9815249at2"/>
<evidence type="ECO:0008006" key="5">
    <source>
        <dbReference type="Google" id="ProtNLM"/>
    </source>
</evidence>
<evidence type="ECO:0000313" key="4">
    <source>
        <dbReference type="Proteomes" id="UP000318478"/>
    </source>
</evidence>
<proteinExistence type="predicted"/>
<feature type="coiled-coil region" evidence="1">
    <location>
        <begin position="113"/>
        <end position="140"/>
    </location>
</feature>
<keyword evidence="2" id="KW-0732">Signal</keyword>
<evidence type="ECO:0000256" key="2">
    <source>
        <dbReference type="SAM" id="SignalP"/>
    </source>
</evidence>
<sequence precursor="true">MNTQSRGLIALVCGTAIATAAPLLGAGGRPDIEPRLAAGELESAEEVLAEHLRGEPDDDLARFQLGTVQFLRAVERLSQTGVRYGVRTEAGWLPFLRVGAAAGGNREAQLVRYEDLRTMVERFQSDIQTAEATLAEIDDEDLHWDLNFDQVGIDADGDGHIAEAEHLNVIFGTLMNRRQPRNQEEPLVVGFDSADVYWMRGYCHAVMALADAVLAYDHHELFENTAHAFFLNPDTEFAREQSERKPRRRRGMFEFENASDFIAAIHLMDFKLREPARMRDCQRRLLKMVALSRDSWRLIQAEDDDHLEWIPNANQESVIANLSVSPDRIIAWHNFLDEAEAILGGDKLVPFWRRGFKDGVNLHRVLTDPRDFDLVLWVQGSAALPYLEPGKLSSKRSWSELQQVFRGNFIGFALWVN</sequence>
<keyword evidence="1" id="KW-0175">Coiled coil</keyword>
<evidence type="ECO:0000256" key="1">
    <source>
        <dbReference type="SAM" id="Coils"/>
    </source>
</evidence>